<evidence type="ECO:0000313" key="2">
    <source>
        <dbReference type="Proteomes" id="UP000189674"/>
    </source>
</evidence>
<keyword evidence="2" id="KW-1185">Reference proteome</keyword>
<reference evidence="2" key="1">
    <citation type="submission" date="2017-02" db="EMBL/GenBank/DDBJ databases">
        <title>Comparative genomics and description of representatives of a novel lineage of planctomycetes thriving in anoxic sediments.</title>
        <authorList>
            <person name="Spring S."/>
            <person name="Bunk B."/>
            <person name="Sproer C."/>
        </authorList>
    </citation>
    <scope>NUCLEOTIDE SEQUENCE [LARGE SCALE GENOMIC DNA]</scope>
    <source>
        <strain evidence="2">ST-NAGAB-D1</strain>
    </source>
</reference>
<dbReference type="RefSeq" id="WP_146662414.1">
    <property type="nucleotide sequence ID" value="NZ_CP019791.1"/>
</dbReference>
<name>A0A1U9NN78_9BACT</name>
<dbReference type="OrthoDB" id="9807975at2"/>
<proteinExistence type="predicted"/>
<protein>
    <submittedName>
        <fullName evidence="1">NADH:ubiquinone oxidoreductase 24 kD subunit</fullName>
    </submittedName>
</protein>
<dbReference type="EMBL" id="CP019791">
    <property type="protein sequence ID" value="AQT68976.1"/>
    <property type="molecule type" value="Genomic_DNA"/>
</dbReference>
<accession>A0A1U9NN78</accession>
<gene>
    <name evidence="1" type="ORF">STSP2_02154</name>
</gene>
<evidence type="ECO:0000313" key="1">
    <source>
        <dbReference type="EMBL" id="AQT68976.1"/>
    </source>
</evidence>
<dbReference type="Proteomes" id="UP000189674">
    <property type="component" value="Chromosome"/>
</dbReference>
<dbReference type="STRING" id="1936003.STSP2_02154"/>
<dbReference type="SUPFAM" id="SSF52833">
    <property type="entry name" value="Thioredoxin-like"/>
    <property type="match status" value="1"/>
</dbReference>
<dbReference type="InterPro" id="IPR036249">
    <property type="entry name" value="Thioredoxin-like_sf"/>
</dbReference>
<dbReference type="KEGG" id="alus:STSP2_02154"/>
<dbReference type="AlphaFoldDB" id="A0A1U9NN78"/>
<dbReference type="CDD" id="cd02980">
    <property type="entry name" value="TRX_Fd_family"/>
    <property type="match status" value="1"/>
</dbReference>
<dbReference type="Pfam" id="PF01257">
    <property type="entry name" value="2Fe-2S_thioredx"/>
    <property type="match status" value="1"/>
</dbReference>
<sequence length="84" mass="9306">MEKVKVEICTGTTCYVMGASEVAGLEELLDEKLRPAVQIKGSPCFGLCKDLQYRGAPYVKVNDVLIEEATVEDVVREIKKQLDT</sequence>
<keyword evidence="1" id="KW-0830">Ubiquinone</keyword>
<dbReference type="Gene3D" id="3.40.30.10">
    <property type="entry name" value="Glutaredoxin"/>
    <property type="match status" value="1"/>
</dbReference>
<organism evidence="1 2">
    <name type="scientific">Anaerohalosphaera lusitana</name>
    <dbReference type="NCBI Taxonomy" id="1936003"/>
    <lineage>
        <taxon>Bacteria</taxon>
        <taxon>Pseudomonadati</taxon>
        <taxon>Planctomycetota</taxon>
        <taxon>Phycisphaerae</taxon>
        <taxon>Sedimentisphaerales</taxon>
        <taxon>Anaerohalosphaeraceae</taxon>
        <taxon>Anaerohalosphaera</taxon>
    </lineage>
</organism>